<evidence type="ECO:0000313" key="1">
    <source>
        <dbReference type="EMBL" id="KAH7512282.1"/>
    </source>
</evidence>
<name>A0A978UBY9_ZIZJJ</name>
<reference evidence="1" key="1">
    <citation type="journal article" date="2021" name="Front. Plant Sci.">
        <title>Chromosome-Scale Genome Assembly for Chinese Sour Jujube and Insights Into Its Genome Evolution and Domestication Signature.</title>
        <authorList>
            <person name="Shen L.-Y."/>
            <person name="Luo H."/>
            <person name="Wang X.-L."/>
            <person name="Wang X.-M."/>
            <person name="Qiu X.-J."/>
            <person name="Liu H."/>
            <person name="Zhou S.-S."/>
            <person name="Jia K.-H."/>
            <person name="Nie S."/>
            <person name="Bao Y.-T."/>
            <person name="Zhang R.-G."/>
            <person name="Yun Q.-Z."/>
            <person name="Chai Y.-H."/>
            <person name="Lu J.-Y."/>
            <person name="Li Y."/>
            <person name="Zhao S.-W."/>
            <person name="Mao J.-F."/>
            <person name="Jia S.-G."/>
            <person name="Mao Y.-M."/>
        </authorList>
    </citation>
    <scope>NUCLEOTIDE SEQUENCE</scope>
    <source>
        <strain evidence="1">AT0</strain>
        <tissue evidence="1">Leaf</tissue>
    </source>
</reference>
<comment type="caution">
    <text evidence="1">The sequence shown here is derived from an EMBL/GenBank/DDBJ whole genome shotgun (WGS) entry which is preliminary data.</text>
</comment>
<sequence length="75" mass="8669">MSFRTNGSSDRLRGGVPIFLMRLHQAPPPHAPPNLPLHLLKRRTYTKCLMKWVLLGRTGINLLRLNLKVEWVSRV</sequence>
<accession>A0A978UBY9</accession>
<proteinExistence type="predicted"/>
<dbReference type="AlphaFoldDB" id="A0A978UBY9"/>
<organism evidence="1 2">
    <name type="scientific">Ziziphus jujuba var. spinosa</name>
    <dbReference type="NCBI Taxonomy" id="714518"/>
    <lineage>
        <taxon>Eukaryota</taxon>
        <taxon>Viridiplantae</taxon>
        <taxon>Streptophyta</taxon>
        <taxon>Embryophyta</taxon>
        <taxon>Tracheophyta</taxon>
        <taxon>Spermatophyta</taxon>
        <taxon>Magnoliopsida</taxon>
        <taxon>eudicotyledons</taxon>
        <taxon>Gunneridae</taxon>
        <taxon>Pentapetalae</taxon>
        <taxon>rosids</taxon>
        <taxon>fabids</taxon>
        <taxon>Rosales</taxon>
        <taxon>Rhamnaceae</taxon>
        <taxon>Paliureae</taxon>
        <taxon>Ziziphus</taxon>
    </lineage>
</organism>
<gene>
    <name evidence="1" type="ORF">FEM48_Zijuj12G0074100</name>
</gene>
<dbReference type="EMBL" id="JAEACU010000012">
    <property type="protein sequence ID" value="KAH7512282.1"/>
    <property type="molecule type" value="Genomic_DNA"/>
</dbReference>
<protein>
    <submittedName>
        <fullName evidence="1">Uncharacterized protein</fullName>
    </submittedName>
</protein>
<evidence type="ECO:0000313" key="2">
    <source>
        <dbReference type="Proteomes" id="UP000813462"/>
    </source>
</evidence>
<dbReference type="Proteomes" id="UP000813462">
    <property type="component" value="Unassembled WGS sequence"/>
</dbReference>